<evidence type="ECO:0000256" key="3">
    <source>
        <dbReference type="ARBA" id="ARBA00022843"/>
    </source>
</evidence>
<dbReference type="PANTHER" id="PTHR32086:SF0">
    <property type="entry name" value="FANCONI ANEMIA GROUP D2 PROTEIN"/>
    <property type="match status" value="1"/>
</dbReference>
<evidence type="ECO:0000313" key="7">
    <source>
        <dbReference type="Proteomes" id="UP001642520"/>
    </source>
</evidence>
<proteinExistence type="inferred from homology"/>
<keyword evidence="4" id="KW-0539">Nucleus</keyword>
<dbReference type="Proteomes" id="UP001642520">
    <property type="component" value="Unassembled WGS sequence"/>
</dbReference>
<dbReference type="Pfam" id="PF14631">
    <property type="entry name" value="FancD2"/>
    <property type="match status" value="3"/>
</dbReference>
<sequence>MDRRKLKFGAGLHKNLKENQLSSKSNSFLTKSLNVQQPKCNSSLLAEKCFSTQSEDNSSNDDVFSSNNSECAEETIKRKTTIKETLSRKRKSRSYNNSESINSDDLGFPLAESTVIKKRRNNNDITQDSYDINNGKSSSNSLSCISTDIEENINAISVVKCKFVEFLHESGIKLNPDGPHVLCKDIVIVQKKMKELLNSKKYEKIELITLMEKYFENEQNFGSALADMELETNNEMSNVLYNPSLVKLLLQVSELHPEIYNSLLTKLNEAVLIADSIESVPWALTLLQQFRFLDVITNSNALTSNLEQLLETCPLWFQSELIIFLPDIVTDKQHQAVAEILKKILEENCDLIKLVLNCMTNLNLGKEYLDEYKEKTLNLLKTNVKVNSIPAIIKFVLEDYTNTKIFEKTLKILRNTDMQPLVGENIEECLQSQLDTVNALKMNMLLSKNVINETITVVKDVIRDPKPFDIILLLLVYSITETKRKIVETIFKQHIRSGFYRTSLLNLLYNDYKQVMEELQPTALQMSSNFLKTDERVFIDFSSDWLRLQFRCHKKNVFKQREILERIIFLIGDNDQTVRNTLAFLRNMVAKEEDRQCLVTHCNHLRIALEKMDNLSLEEVGTLNDLLQHLCTNSSSITDSLRDDLSILMQKQLSNFNPLTKCKGVLGAVMAIKHLVEKTEQFDAAYDLFRTVLNNVKSCPWSKALFYDELTCIISQIRNINPEFIRVLINYIKEEFVNTNMVDKTSYRGELIPKFGLNEAENEAQNCVLTFENKKYGAIVPISFKLLRTCIRLSKNEDLNAINPFLRCEILMPENIDIAENSVLDLVICCINWFREVISGFVTQKDRLLRKQVIQRLDNLIDLQSELSTLFTLCDTKYQPPPCYFHQFPLPPFVGIDKKVGKKTGKKGKKKLKERSVSFNESKNWESSSVICSRNPIYFRKFDATIVHLLDVQMEINTSQSVGCSISVKQVCFIVQELLGILQHDTNEKCVEDLIKLLPKICAKLQDIVNTLRIESDSQSKEAVRLLLCLLTKIFSWKEFESVTYNILLREGLRTLAMQVNKNNITLRSCKELVAESCKYFESLSDIATQISLSISLIDMCQSLMKHSESYTKQHKEKYAKMAFGFLCLQWPEDNHSSTQYKSAVIKLLNSWINNEPLPLQTVTSVLEWLPDEVPKLEKSKDGLNRIPSITKNNFHFLFKKMFDGLINGIKVALPMIDRDPKRIDLWYEVATNVQKLVQICKMLTTKSNILIFLKYMPILLKSFLNLGMPILEHNLKYQVDEVTKILKMMQGGTRYLHTICCDSAEKKDLTLTKYIPAAKSILERLIYSVKGMLVLNNSPTAFWMGNLINKNLEGQEILSQNSSTEGSTLPNSNIVDDASNVLSDILESDSSDDLIDQDNVP</sequence>
<keyword evidence="7" id="KW-1185">Reference proteome</keyword>
<comment type="similarity">
    <text evidence="5">Belongs to the Fanconi anemia protein FANCD2 family.</text>
</comment>
<protein>
    <recommendedName>
        <fullName evidence="8">Fanconi anemia group D2 protein</fullName>
    </recommendedName>
</protein>
<dbReference type="EMBL" id="CAXAJV020001293">
    <property type="protein sequence ID" value="CAL7944778.1"/>
    <property type="molecule type" value="Genomic_DNA"/>
</dbReference>
<keyword evidence="3" id="KW-0832">Ubl conjugation</keyword>
<name>A0ABP1NYT6_XYLVO</name>
<evidence type="ECO:0000256" key="4">
    <source>
        <dbReference type="ARBA" id="ARBA00023242"/>
    </source>
</evidence>
<organism evidence="6 7">
    <name type="scientific">Xylocopa violacea</name>
    <name type="common">Violet carpenter bee</name>
    <name type="synonym">Apis violacea</name>
    <dbReference type="NCBI Taxonomy" id="135666"/>
    <lineage>
        <taxon>Eukaryota</taxon>
        <taxon>Metazoa</taxon>
        <taxon>Ecdysozoa</taxon>
        <taxon>Arthropoda</taxon>
        <taxon>Hexapoda</taxon>
        <taxon>Insecta</taxon>
        <taxon>Pterygota</taxon>
        <taxon>Neoptera</taxon>
        <taxon>Endopterygota</taxon>
        <taxon>Hymenoptera</taxon>
        <taxon>Apocrita</taxon>
        <taxon>Aculeata</taxon>
        <taxon>Apoidea</taxon>
        <taxon>Anthophila</taxon>
        <taxon>Apidae</taxon>
        <taxon>Xylocopa</taxon>
        <taxon>Xylocopa</taxon>
    </lineage>
</organism>
<comment type="caution">
    <text evidence="6">The sequence shown here is derived from an EMBL/GenBank/DDBJ whole genome shotgun (WGS) entry which is preliminary data.</text>
</comment>
<keyword evidence="2" id="KW-1017">Isopeptide bond</keyword>
<evidence type="ECO:0008006" key="8">
    <source>
        <dbReference type="Google" id="ProtNLM"/>
    </source>
</evidence>
<accession>A0ABP1NYT6</accession>
<reference evidence="6 7" key="1">
    <citation type="submission" date="2024-08" db="EMBL/GenBank/DDBJ databases">
        <authorList>
            <person name="Will J Nash"/>
            <person name="Angela Man"/>
            <person name="Seanna McTaggart"/>
            <person name="Kendall Baker"/>
            <person name="Tom Barker"/>
            <person name="Leah Catchpole"/>
            <person name="Alex Durrant"/>
            <person name="Karim Gharbi"/>
            <person name="Naomi Irish"/>
            <person name="Gemy Kaithakottil"/>
            <person name="Debby Ku"/>
            <person name="Aaliyah Providence"/>
            <person name="Felix Shaw"/>
            <person name="David Swarbreck"/>
            <person name="Chris Watkins"/>
            <person name="Ann M. McCartney"/>
            <person name="Giulio Formenti"/>
            <person name="Alice Mouton"/>
            <person name="Noel Vella"/>
            <person name="Bjorn M von Reumont"/>
            <person name="Adriana Vella"/>
            <person name="Wilfried Haerty"/>
        </authorList>
    </citation>
    <scope>NUCLEOTIDE SEQUENCE [LARGE SCALE GENOMIC DNA]</scope>
</reference>
<evidence type="ECO:0000313" key="6">
    <source>
        <dbReference type="EMBL" id="CAL7944778.1"/>
    </source>
</evidence>
<dbReference type="PANTHER" id="PTHR32086">
    <property type="entry name" value="FANCONI ANEMIA GROUP D2 PROTEIN"/>
    <property type="match status" value="1"/>
</dbReference>
<evidence type="ECO:0000256" key="5">
    <source>
        <dbReference type="ARBA" id="ARBA00093456"/>
    </source>
</evidence>
<evidence type="ECO:0000256" key="1">
    <source>
        <dbReference type="ARBA" id="ARBA00004123"/>
    </source>
</evidence>
<evidence type="ECO:0000256" key="2">
    <source>
        <dbReference type="ARBA" id="ARBA00022499"/>
    </source>
</evidence>
<comment type="subcellular location">
    <subcellularLocation>
        <location evidence="1">Nucleus</location>
    </subcellularLocation>
</comment>
<gene>
    <name evidence="6" type="ORF">XYLVIOL_LOCUS6842</name>
</gene>
<dbReference type="InterPro" id="IPR029448">
    <property type="entry name" value="FANCD2"/>
</dbReference>